<evidence type="ECO:0000313" key="4">
    <source>
        <dbReference type="Proteomes" id="UP000603457"/>
    </source>
</evidence>
<feature type="transmembrane region" description="Helical" evidence="1">
    <location>
        <begin position="153"/>
        <end position="172"/>
    </location>
</feature>
<keyword evidence="1" id="KW-0472">Membrane</keyword>
<evidence type="ECO:0000259" key="2">
    <source>
        <dbReference type="Pfam" id="PF02517"/>
    </source>
</evidence>
<feature type="transmembrane region" description="Helical" evidence="1">
    <location>
        <begin position="12"/>
        <end position="31"/>
    </location>
</feature>
<dbReference type="RefSeq" id="WP_190968779.1">
    <property type="nucleotide sequence ID" value="NZ_JACJTB010000022.1"/>
</dbReference>
<feature type="transmembrane region" description="Helical" evidence="1">
    <location>
        <begin position="179"/>
        <end position="199"/>
    </location>
</feature>
<accession>A0ABR8FXG8</accession>
<proteinExistence type="predicted"/>
<protein>
    <submittedName>
        <fullName evidence="3">CPBP family intramembrane metalloprotease</fullName>
    </submittedName>
</protein>
<feature type="transmembrane region" description="Helical" evidence="1">
    <location>
        <begin position="37"/>
        <end position="58"/>
    </location>
</feature>
<dbReference type="EMBL" id="JACJTB010000022">
    <property type="protein sequence ID" value="MBD2596016.1"/>
    <property type="molecule type" value="Genomic_DNA"/>
</dbReference>
<organism evidence="3 4">
    <name type="scientific">Nostoc spongiaeforme FACHB-130</name>
    <dbReference type="NCBI Taxonomy" id="1357510"/>
    <lineage>
        <taxon>Bacteria</taxon>
        <taxon>Bacillati</taxon>
        <taxon>Cyanobacteriota</taxon>
        <taxon>Cyanophyceae</taxon>
        <taxon>Nostocales</taxon>
        <taxon>Nostocaceae</taxon>
        <taxon>Nostoc</taxon>
    </lineage>
</organism>
<keyword evidence="4" id="KW-1185">Reference proteome</keyword>
<keyword evidence="3" id="KW-0378">Hydrolase</keyword>
<name>A0ABR8FXG8_9NOSO</name>
<evidence type="ECO:0000313" key="3">
    <source>
        <dbReference type="EMBL" id="MBD2596016.1"/>
    </source>
</evidence>
<feature type="domain" description="CAAX prenyl protease 2/Lysostaphin resistance protein A-like" evidence="2">
    <location>
        <begin position="103"/>
        <end position="190"/>
    </location>
</feature>
<keyword evidence="3" id="KW-0482">Metalloprotease</keyword>
<keyword evidence="3" id="KW-0645">Protease</keyword>
<comment type="caution">
    <text evidence="3">The sequence shown here is derived from an EMBL/GenBank/DDBJ whole genome shotgun (WGS) entry which is preliminary data.</text>
</comment>
<dbReference type="InterPro" id="IPR003675">
    <property type="entry name" value="Rce1/LyrA-like_dom"/>
</dbReference>
<feature type="transmembrane region" description="Helical" evidence="1">
    <location>
        <begin position="70"/>
        <end position="92"/>
    </location>
</feature>
<feature type="transmembrane region" description="Helical" evidence="1">
    <location>
        <begin position="104"/>
        <end position="122"/>
    </location>
</feature>
<keyword evidence="1" id="KW-0812">Transmembrane</keyword>
<sequence>MAELGSEKAKFILIVLLIYILPVILILVGIIPFNFRFILLIIIAISVILYAKNTGILLEELGFKHNNTIPAIKSVLPVTFGLTGLIIIHYFIKGIRIDNSAIQWYFYLFFVIVSAPLQEFLYRGYLFYLFSKVGFSQYFLVTSSILYSFVHAIYWDLPTLLFTLVIGFIWGYHYTRFINLYSVIVSHILLGVVAIATGLL</sequence>
<dbReference type="Proteomes" id="UP000603457">
    <property type="component" value="Unassembled WGS sequence"/>
</dbReference>
<dbReference type="Pfam" id="PF02517">
    <property type="entry name" value="Rce1-like"/>
    <property type="match status" value="1"/>
</dbReference>
<evidence type="ECO:0000256" key="1">
    <source>
        <dbReference type="SAM" id="Phobius"/>
    </source>
</evidence>
<reference evidence="3 4" key="1">
    <citation type="journal article" date="2020" name="ISME J.">
        <title>Comparative genomics reveals insights into cyanobacterial evolution and habitat adaptation.</title>
        <authorList>
            <person name="Chen M.Y."/>
            <person name="Teng W.K."/>
            <person name="Zhao L."/>
            <person name="Hu C.X."/>
            <person name="Zhou Y.K."/>
            <person name="Han B.P."/>
            <person name="Song L.R."/>
            <person name="Shu W.S."/>
        </authorList>
    </citation>
    <scope>NUCLEOTIDE SEQUENCE [LARGE SCALE GENOMIC DNA]</scope>
    <source>
        <strain evidence="3 4">FACHB-130</strain>
    </source>
</reference>
<gene>
    <name evidence="3" type="ORF">H6G74_17035</name>
</gene>
<dbReference type="GO" id="GO:0008237">
    <property type="term" value="F:metallopeptidase activity"/>
    <property type="evidence" value="ECO:0007669"/>
    <property type="project" value="UniProtKB-KW"/>
</dbReference>
<keyword evidence="1" id="KW-1133">Transmembrane helix</keyword>